<organism evidence="1 2">
    <name type="scientific">Trifolium pratense</name>
    <name type="common">Red clover</name>
    <dbReference type="NCBI Taxonomy" id="57577"/>
    <lineage>
        <taxon>Eukaryota</taxon>
        <taxon>Viridiplantae</taxon>
        <taxon>Streptophyta</taxon>
        <taxon>Embryophyta</taxon>
        <taxon>Tracheophyta</taxon>
        <taxon>Spermatophyta</taxon>
        <taxon>Magnoliopsida</taxon>
        <taxon>eudicotyledons</taxon>
        <taxon>Gunneridae</taxon>
        <taxon>Pentapetalae</taxon>
        <taxon>rosids</taxon>
        <taxon>fabids</taxon>
        <taxon>Fabales</taxon>
        <taxon>Fabaceae</taxon>
        <taxon>Papilionoideae</taxon>
        <taxon>50 kb inversion clade</taxon>
        <taxon>NPAAA clade</taxon>
        <taxon>Hologalegina</taxon>
        <taxon>IRL clade</taxon>
        <taxon>Trifolieae</taxon>
        <taxon>Trifolium</taxon>
    </lineage>
</organism>
<protein>
    <submittedName>
        <fullName evidence="1">Uncharacterized protein</fullName>
    </submittedName>
</protein>
<accession>A0A2K3MGC1</accession>
<dbReference type="AlphaFoldDB" id="A0A2K3MGC1"/>
<comment type="caution">
    <text evidence="1">The sequence shown here is derived from an EMBL/GenBank/DDBJ whole genome shotgun (WGS) entry which is preliminary data.</text>
</comment>
<reference evidence="1 2" key="1">
    <citation type="journal article" date="2014" name="Am. J. Bot.">
        <title>Genome assembly and annotation for red clover (Trifolium pratense; Fabaceae).</title>
        <authorList>
            <person name="Istvanek J."/>
            <person name="Jaros M."/>
            <person name="Krenek A."/>
            <person name="Repkova J."/>
        </authorList>
    </citation>
    <scope>NUCLEOTIDE SEQUENCE [LARGE SCALE GENOMIC DNA]</scope>
    <source>
        <strain evidence="2">cv. Tatra</strain>
        <tissue evidence="1">Young leaves</tissue>
    </source>
</reference>
<reference evidence="1 2" key="2">
    <citation type="journal article" date="2017" name="Front. Plant Sci.">
        <title>Gene Classification and Mining of Molecular Markers Useful in Red Clover (Trifolium pratense) Breeding.</title>
        <authorList>
            <person name="Istvanek J."/>
            <person name="Dluhosova J."/>
            <person name="Dluhos P."/>
            <person name="Patkova L."/>
            <person name="Nedelnik J."/>
            <person name="Repkova J."/>
        </authorList>
    </citation>
    <scope>NUCLEOTIDE SEQUENCE [LARGE SCALE GENOMIC DNA]</scope>
    <source>
        <strain evidence="2">cv. Tatra</strain>
        <tissue evidence="1">Young leaves</tissue>
    </source>
</reference>
<proteinExistence type="predicted"/>
<gene>
    <name evidence="1" type="ORF">L195_g045926</name>
</gene>
<sequence length="80" mass="8792">MVSKRYPRHEDEDCAFVNSSENCEEDEPDDVAILSTSTQDLESSTSQNSILFGCFTSPIIPVSIPSIASLHYPFLAASHL</sequence>
<evidence type="ECO:0000313" key="1">
    <source>
        <dbReference type="EMBL" id="PNX89804.1"/>
    </source>
</evidence>
<dbReference type="EMBL" id="ASHM01060918">
    <property type="protein sequence ID" value="PNX89804.1"/>
    <property type="molecule type" value="Genomic_DNA"/>
</dbReference>
<evidence type="ECO:0000313" key="2">
    <source>
        <dbReference type="Proteomes" id="UP000236291"/>
    </source>
</evidence>
<dbReference type="Proteomes" id="UP000236291">
    <property type="component" value="Unassembled WGS sequence"/>
</dbReference>
<name>A0A2K3MGC1_TRIPR</name>